<evidence type="ECO:0000313" key="11">
    <source>
        <dbReference type="EMBL" id="RKS72775.1"/>
    </source>
</evidence>
<dbReference type="InterPro" id="IPR005467">
    <property type="entry name" value="His_kinase_dom"/>
</dbReference>
<feature type="transmembrane region" description="Helical" evidence="9">
    <location>
        <begin position="38"/>
        <end position="58"/>
    </location>
</feature>
<feature type="coiled-coil region" evidence="8">
    <location>
        <begin position="125"/>
        <end position="152"/>
    </location>
</feature>
<evidence type="ECO:0000256" key="8">
    <source>
        <dbReference type="SAM" id="Coils"/>
    </source>
</evidence>
<comment type="subcellular location">
    <subcellularLocation>
        <location evidence="2">Cell membrane</location>
    </subcellularLocation>
</comment>
<keyword evidence="7" id="KW-0902">Two-component regulatory system</keyword>
<dbReference type="Gene3D" id="6.10.340.10">
    <property type="match status" value="1"/>
</dbReference>
<dbReference type="PANTHER" id="PTHR43711:SF1">
    <property type="entry name" value="HISTIDINE KINASE 1"/>
    <property type="match status" value="1"/>
</dbReference>
<dbReference type="SMART" id="SM00387">
    <property type="entry name" value="HATPase_c"/>
    <property type="match status" value="1"/>
</dbReference>
<feature type="transmembrane region" description="Helical" evidence="9">
    <location>
        <begin position="64"/>
        <end position="90"/>
    </location>
</feature>
<dbReference type="InParanoid" id="A0A420XND1"/>
<protein>
    <recommendedName>
        <fullName evidence="3">histidine kinase</fullName>
        <ecNumber evidence="3">2.7.13.3</ecNumber>
    </recommendedName>
</protein>
<dbReference type="Proteomes" id="UP000281955">
    <property type="component" value="Unassembled WGS sequence"/>
</dbReference>
<reference evidence="11 12" key="1">
    <citation type="submission" date="2018-10" db="EMBL/GenBank/DDBJ databases">
        <title>Genomic Encyclopedia of Archaeal and Bacterial Type Strains, Phase II (KMG-II): from individual species to whole genera.</title>
        <authorList>
            <person name="Goeker M."/>
        </authorList>
    </citation>
    <scope>NUCLEOTIDE SEQUENCE [LARGE SCALE GENOMIC DNA]</scope>
    <source>
        <strain evidence="11 12">RP-AC37</strain>
    </source>
</reference>
<keyword evidence="5" id="KW-0808">Transferase</keyword>
<dbReference type="SUPFAM" id="SSF55874">
    <property type="entry name" value="ATPase domain of HSP90 chaperone/DNA topoisomerase II/histidine kinase"/>
    <property type="match status" value="1"/>
</dbReference>
<keyword evidence="9" id="KW-0812">Transmembrane</keyword>
<gene>
    <name evidence="11" type="ORF">CLV35_3026</name>
</gene>
<dbReference type="InterPro" id="IPR003661">
    <property type="entry name" value="HisK_dim/P_dom"/>
</dbReference>
<feature type="domain" description="Histidine kinase" evidence="10">
    <location>
        <begin position="159"/>
        <end position="372"/>
    </location>
</feature>
<dbReference type="EMBL" id="RBWV01000013">
    <property type="protein sequence ID" value="RKS72775.1"/>
    <property type="molecule type" value="Genomic_DNA"/>
</dbReference>
<dbReference type="GO" id="GO:0000155">
    <property type="term" value="F:phosphorelay sensor kinase activity"/>
    <property type="evidence" value="ECO:0007669"/>
    <property type="project" value="InterPro"/>
</dbReference>
<keyword evidence="6 11" id="KW-0418">Kinase</keyword>
<evidence type="ECO:0000256" key="2">
    <source>
        <dbReference type="ARBA" id="ARBA00004236"/>
    </source>
</evidence>
<dbReference type="CDD" id="cd00082">
    <property type="entry name" value="HisKA"/>
    <property type="match status" value="1"/>
</dbReference>
<dbReference type="Gene3D" id="1.10.287.130">
    <property type="match status" value="1"/>
</dbReference>
<dbReference type="InterPro" id="IPR004358">
    <property type="entry name" value="Sig_transdc_His_kin-like_C"/>
</dbReference>
<dbReference type="SMART" id="SM00388">
    <property type="entry name" value="HisKA"/>
    <property type="match status" value="1"/>
</dbReference>
<evidence type="ECO:0000256" key="3">
    <source>
        <dbReference type="ARBA" id="ARBA00012438"/>
    </source>
</evidence>
<keyword evidence="9" id="KW-1133">Transmembrane helix</keyword>
<dbReference type="GO" id="GO:0005886">
    <property type="term" value="C:plasma membrane"/>
    <property type="evidence" value="ECO:0007669"/>
    <property type="project" value="UniProtKB-SubCell"/>
</dbReference>
<dbReference type="AlphaFoldDB" id="A0A420XND1"/>
<dbReference type="PROSITE" id="PS50109">
    <property type="entry name" value="HIS_KIN"/>
    <property type="match status" value="1"/>
</dbReference>
<proteinExistence type="predicted"/>
<dbReference type="Pfam" id="PF00512">
    <property type="entry name" value="HisKA"/>
    <property type="match status" value="1"/>
</dbReference>
<feature type="transmembrane region" description="Helical" evidence="9">
    <location>
        <begin position="12"/>
        <end position="31"/>
    </location>
</feature>
<evidence type="ECO:0000256" key="9">
    <source>
        <dbReference type="SAM" id="Phobius"/>
    </source>
</evidence>
<dbReference type="OrthoDB" id="9806130at2"/>
<evidence type="ECO:0000313" key="12">
    <source>
        <dbReference type="Proteomes" id="UP000281955"/>
    </source>
</evidence>
<evidence type="ECO:0000256" key="1">
    <source>
        <dbReference type="ARBA" id="ARBA00000085"/>
    </source>
</evidence>
<dbReference type="RefSeq" id="WP_121194358.1">
    <property type="nucleotide sequence ID" value="NZ_RBWV01000013.1"/>
</dbReference>
<accession>A0A420XND1</accession>
<evidence type="ECO:0000256" key="6">
    <source>
        <dbReference type="ARBA" id="ARBA00022777"/>
    </source>
</evidence>
<evidence type="ECO:0000256" key="4">
    <source>
        <dbReference type="ARBA" id="ARBA00022553"/>
    </source>
</evidence>
<sequence>MSLGPDTRVLVVAAACSLLLGGALLLVFRALRRLPIGVSLAGAVLTAVLSVVAGTAVASHEMYLTAGALHVVVMIAVVAGLGAAVVGLLLAREVARDVREAQRHAASLAEARAYSPGRRSRTAELADLSDELDRTAARLAEATERERSLERSRRELVAWVSHDLRTPLAGLRAVVEALEDGVGADPAVQLKTVRTEVDRLTGMIDDLFELSRVQSGARSGRRERVRVHDLVSDAIAGGRPVAEARGVELVGAAGEQLVLEGDVSALQRALDNLVGNAVRHTGSGGTVQVTARRAGGEVLLEVSDGCGGIAPADLDRVFDTGWQADASRSPGGRGGAGLGLAIVRGITEAHGGTATVENAGEGCRFRLALPAS</sequence>
<organism evidence="11 12">
    <name type="scientific">Motilibacter peucedani</name>
    <dbReference type="NCBI Taxonomy" id="598650"/>
    <lineage>
        <taxon>Bacteria</taxon>
        <taxon>Bacillati</taxon>
        <taxon>Actinomycetota</taxon>
        <taxon>Actinomycetes</taxon>
        <taxon>Motilibacterales</taxon>
        <taxon>Motilibacteraceae</taxon>
        <taxon>Motilibacter</taxon>
    </lineage>
</organism>
<comment type="caution">
    <text evidence="11">The sequence shown here is derived from an EMBL/GenBank/DDBJ whole genome shotgun (WGS) entry which is preliminary data.</text>
</comment>
<comment type="catalytic activity">
    <reaction evidence="1">
        <text>ATP + protein L-histidine = ADP + protein N-phospho-L-histidine.</text>
        <dbReference type="EC" id="2.7.13.3"/>
    </reaction>
</comment>
<dbReference type="InterPro" id="IPR036890">
    <property type="entry name" value="HATPase_C_sf"/>
</dbReference>
<dbReference type="PANTHER" id="PTHR43711">
    <property type="entry name" value="TWO-COMPONENT HISTIDINE KINASE"/>
    <property type="match status" value="1"/>
</dbReference>
<keyword evidence="4" id="KW-0597">Phosphoprotein</keyword>
<dbReference type="Pfam" id="PF02518">
    <property type="entry name" value="HATPase_c"/>
    <property type="match status" value="1"/>
</dbReference>
<dbReference type="SUPFAM" id="SSF47384">
    <property type="entry name" value="Homodimeric domain of signal transducing histidine kinase"/>
    <property type="match status" value="1"/>
</dbReference>
<evidence type="ECO:0000256" key="7">
    <source>
        <dbReference type="ARBA" id="ARBA00023012"/>
    </source>
</evidence>
<dbReference type="Gene3D" id="3.30.565.10">
    <property type="entry name" value="Histidine kinase-like ATPase, C-terminal domain"/>
    <property type="match status" value="1"/>
</dbReference>
<keyword evidence="12" id="KW-1185">Reference proteome</keyword>
<dbReference type="InterPro" id="IPR003594">
    <property type="entry name" value="HATPase_dom"/>
</dbReference>
<dbReference type="CDD" id="cd00075">
    <property type="entry name" value="HATPase"/>
    <property type="match status" value="1"/>
</dbReference>
<keyword evidence="9" id="KW-0472">Membrane</keyword>
<dbReference type="InterPro" id="IPR036097">
    <property type="entry name" value="HisK_dim/P_sf"/>
</dbReference>
<name>A0A420XND1_9ACTN</name>
<dbReference type="EC" id="2.7.13.3" evidence="3"/>
<dbReference type="PRINTS" id="PR00344">
    <property type="entry name" value="BCTRLSENSOR"/>
</dbReference>
<evidence type="ECO:0000256" key="5">
    <source>
        <dbReference type="ARBA" id="ARBA00022679"/>
    </source>
</evidence>
<evidence type="ECO:0000259" key="10">
    <source>
        <dbReference type="PROSITE" id="PS50109"/>
    </source>
</evidence>
<dbReference type="InterPro" id="IPR050736">
    <property type="entry name" value="Sensor_HK_Regulatory"/>
</dbReference>
<keyword evidence="8" id="KW-0175">Coiled coil</keyword>